<keyword evidence="2 3" id="KW-0040">ANK repeat</keyword>
<evidence type="ECO:0008006" key="6">
    <source>
        <dbReference type="Google" id="ProtNLM"/>
    </source>
</evidence>
<dbReference type="InterPro" id="IPR036770">
    <property type="entry name" value="Ankyrin_rpt-contain_sf"/>
</dbReference>
<feature type="non-terminal residue" evidence="4">
    <location>
        <position position="64"/>
    </location>
</feature>
<dbReference type="InterPro" id="IPR002110">
    <property type="entry name" value="Ankyrin_rpt"/>
</dbReference>
<evidence type="ECO:0000313" key="5">
    <source>
        <dbReference type="Proteomes" id="UP000250140"/>
    </source>
</evidence>
<evidence type="ECO:0000256" key="1">
    <source>
        <dbReference type="ARBA" id="ARBA00022737"/>
    </source>
</evidence>
<feature type="repeat" description="ANK" evidence="3">
    <location>
        <begin position="43"/>
        <end position="64"/>
    </location>
</feature>
<keyword evidence="5" id="KW-1185">Reference proteome</keyword>
<dbReference type="PROSITE" id="PS50297">
    <property type="entry name" value="ANK_REP_REGION"/>
    <property type="match status" value="2"/>
</dbReference>
<dbReference type="Proteomes" id="UP000250140">
    <property type="component" value="Unassembled WGS sequence"/>
</dbReference>
<gene>
    <name evidence="4" type="ORF">AOQ84DRAFT_277290</name>
</gene>
<protein>
    <recommendedName>
        <fullName evidence="6">Ankyrin</fullName>
    </recommendedName>
</protein>
<reference evidence="4 5" key="1">
    <citation type="journal article" date="2016" name="Nat. Commun.">
        <title>Ectomycorrhizal ecology is imprinted in the genome of the dominant symbiotic fungus Cenococcum geophilum.</title>
        <authorList>
            <consortium name="DOE Joint Genome Institute"/>
            <person name="Peter M."/>
            <person name="Kohler A."/>
            <person name="Ohm R.A."/>
            <person name="Kuo A."/>
            <person name="Krutzmann J."/>
            <person name="Morin E."/>
            <person name="Arend M."/>
            <person name="Barry K.W."/>
            <person name="Binder M."/>
            <person name="Choi C."/>
            <person name="Clum A."/>
            <person name="Copeland A."/>
            <person name="Grisel N."/>
            <person name="Haridas S."/>
            <person name="Kipfer T."/>
            <person name="LaButti K."/>
            <person name="Lindquist E."/>
            <person name="Lipzen A."/>
            <person name="Maire R."/>
            <person name="Meier B."/>
            <person name="Mihaltcheva S."/>
            <person name="Molinier V."/>
            <person name="Murat C."/>
            <person name="Poggeler S."/>
            <person name="Quandt C.A."/>
            <person name="Sperisen C."/>
            <person name="Tritt A."/>
            <person name="Tisserant E."/>
            <person name="Crous P.W."/>
            <person name="Henrissat B."/>
            <person name="Nehls U."/>
            <person name="Egli S."/>
            <person name="Spatafora J.W."/>
            <person name="Grigoriev I.V."/>
            <person name="Martin F.M."/>
        </authorList>
    </citation>
    <scope>NUCLEOTIDE SEQUENCE [LARGE SCALE GENOMIC DNA]</scope>
    <source>
        <strain evidence="4 5">CBS 207.34</strain>
    </source>
</reference>
<dbReference type="Gene3D" id="1.25.40.20">
    <property type="entry name" value="Ankyrin repeat-containing domain"/>
    <property type="match status" value="1"/>
</dbReference>
<organism evidence="4 5">
    <name type="scientific">Glonium stellatum</name>
    <dbReference type="NCBI Taxonomy" id="574774"/>
    <lineage>
        <taxon>Eukaryota</taxon>
        <taxon>Fungi</taxon>
        <taxon>Dikarya</taxon>
        <taxon>Ascomycota</taxon>
        <taxon>Pezizomycotina</taxon>
        <taxon>Dothideomycetes</taxon>
        <taxon>Pleosporomycetidae</taxon>
        <taxon>Gloniales</taxon>
        <taxon>Gloniaceae</taxon>
        <taxon>Glonium</taxon>
    </lineage>
</organism>
<dbReference type="SMART" id="SM00248">
    <property type="entry name" value="ANK"/>
    <property type="match status" value="1"/>
</dbReference>
<dbReference type="PROSITE" id="PS50088">
    <property type="entry name" value="ANK_REPEAT"/>
    <property type="match status" value="2"/>
</dbReference>
<dbReference type="OrthoDB" id="3660009at2759"/>
<evidence type="ECO:0000256" key="3">
    <source>
        <dbReference type="PROSITE-ProRule" id="PRU00023"/>
    </source>
</evidence>
<evidence type="ECO:0000256" key="2">
    <source>
        <dbReference type="ARBA" id="ARBA00023043"/>
    </source>
</evidence>
<evidence type="ECO:0000313" key="4">
    <source>
        <dbReference type="EMBL" id="OCL01403.1"/>
    </source>
</evidence>
<name>A0A8E2EMW2_9PEZI</name>
<proteinExistence type="predicted"/>
<keyword evidence="1" id="KW-0677">Repeat</keyword>
<accession>A0A8E2EMW2</accession>
<dbReference type="EMBL" id="KV751137">
    <property type="protein sequence ID" value="OCL01403.1"/>
    <property type="molecule type" value="Genomic_DNA"/>
</dbReference>
<dbReference type="SUPFAM" id="SSF48403">
    <property type="entry name" value="Ankyrin repeat"/>
    <property type="match status" value="1"/>
</dbReference>
<dbReference type="Pfam" id="PF12796">
    <property type="entry name" value="Ank_2"/>
    <property type="match status" value="1"/>
</dbReference>
<dbReference type="PANTHER" id="PTHR24171">
    <property type="entry name" value="ANKYRIN REPEAT DOMAIN-CONTAINING PROTEIN 39-RELATED"/>
    <property type="match status" value="1"/>
</dbReference>
<dbReference type="AlphaFoldDB" id="A0A8E2EMW2"/>
<feature type="non-terminal residue" evidence="4">
    <location>
        <position position="1"/>
    </location>
</feature>
<feature type="repeat" description="ANK" evidence="3">
    <location>
        <begin position="10"/>
        <end position="42"/>
    </location>
</feature>
<sequence>GIELDVPDDSGQTPLFIAATNSYVDIAKFLFRKGADLNHENDHGMTPLHATVQGGHVGVARFFL</sequence>